<dbReference type="PROSITE" id="PS50915">
    <property type="entry name" value="CRYSTALLIN_BETA_GAMMA"/>
    <property type="match status" value="2"/>
</dbReference>
<name>A0A290WT69_9BURK</name>
<gene>
    <name evidence="5" type="ORF">CNX70_07675</name>
</gene>
<dbReference type="InterPro" id="IPR001064">
    <property type="entry name" value="Beta/gamma_crystallin"/>
</dbReference>
<dbReference type="PANTHER" id="PTHR11818">
    <property type="entry name" value="BETA/GAMMA CRYSTALLIN"/>
    <property type="match status" value="1"/>
</dbReference>
<comment type="similarity">
    <text evidence="1">Belongs to the beta/gamma-crystallin family.</text>
</comment>
<dbReference type="Gene3D" id="2.60.20.10">
    <property type="entry name" value="Crystallins"/>
    <property type="match status" value="3"/>
</dbReference>
<evidence type="ECO:0000256" key="1">
    <source>
        <dbReference type="ARBA" id="ARBA00009646"/>
    </source>
</evidence>
<dbReference type="AlphaFoldDB" id="A0A290WT69"/>
<keyword evidence="3" id="KW-0732">Signal</keyword>
<feature type="domain" description="Beta/gamma crystallin 'Greek key'" evidence="4">
    <location>
        <begin position="65"/>
        <end position="104"/>
    </location>
</feature>
<evidence type="ECO:0000256" key="3">
    <source>
        <dbReference type="SAM" id="SignalP"/>
    </source>
</evidence>
<protein>
    <recommendedName>
        <fullName evidence="4">Beta/gamma crystallin 'Greek key' domain-containing protein</fullName>
    </recommendedName>
</protein>
<dbReference type="EMBL" id="CP023422">
    <property type="protein sequence ID" value="ATD60080.1"/>
    <property type="molecule type" value="Genomic_DNA"/>
</dbReference>
<evidence type="ECO:0000259" key="4">
    <source>
        <dbReference type="PROSITE" id="PS50915"/>
    </source>
</evidence>
<feature type="chain" id="PRO_5012312933" description="Beta/gamma crystallin 'Greek key' domain-containing protein" evidence="3">
    <location>
        <begin position="24"/>
        <end position="290"/>
    </location>
</feature>
<dbReference type="SMART" id="SM00247">
    <property type="entry name" value="XTALbg"/>
    <property type="match status" value="3"/>
</dbReference>
<dbReference type="KEGG" id="jsv:CNX70_07675"/>
<organism evidence="5 6">
    <name type="scientific">Janthinobacterium svalbardensis</name>
    <dbReference type="NCBI Taxonomy" id="368607"/>
    <lineage>
        <taxon>Bacteria</taxon>
        <taxon>Pseudomonadati</taxon>
        <taxon>Pseudomonadota</taxon>
        <taxon>Betaproteobacteria</taxon>
        <taxon>Burkholderiales</taxon>
        <taxon>Oxalobacteraceae</taxon>
        <taxon>Janthinobacterium</taxon>
    </lineage>
</organism>
<dbReference type="Pfam" id="PF00030">
    <property type="entry name" value="Crystall"/>
    <property type="match status" value="3"/>
</dbReference>
<evidence type="ECO:0000313" key="5">
    <source>
        <dbReference type="EMBL" id="ATD60080.1"/>
    </source>
</evidence>
<evidence type="ECO:0000256" key="2">
    <source>
        <dbReference type="ARBA" id="ARBA00022737"/>
    </source>
</evidence>
<keyword evidence="6" id="KW-1185">Reference proteome</keyword>
<dbReference type="RefSeq" id="WP_096234216.1">
    <property type="nucleotide sequence ID" value="NZ_CP023422.1"/>
</dbReference>
<feature type="domain" description="Beta/gamma crystallin 'Greek key'" evidence="4">
    <location>
        <begin position="24"/>
        <end position="64"/>
    </location>
</feature>
<accession>A0A290WT69</accession>
<proteinExistence type="inferred from homology"/>
<keyword evidence="2" id="KW-0677">Repeat</keyword>
<evidence type="ECO:0000313" key="6">
    <source>
        <dbReference type="Proteomes" id="UP000218437"/>
    </source>
</evidence>
<dbReference type="PANTHER" id="PTHR11818:SF42">
    <property type="entry name" value="VOLTAGE-GATED HYDROGEN CHANNEL 1"/>
    <property type="match status" value="1"/>
</dbReference>
<dbReference type="InterPro" id="IPR050252">
    <property type="entry name" value="Beta/Gamma-Crystallin"/>
</dbReference>
<dbReference type="InterPro" id="IPR011024">
    <property type="entry name" value="G_crystallin-like"/>
</dbReference>
<dbReference type="Proteomes" id="UP000218437">
    <property type="component" value="Chromosome"/>
</dbReference>
<feature type="signal peptide" evidence="3">
    <location>
        <begin position="1"/>
        <end position="23"/>
    </location>
</feature>
<sequence length="290" mass="31694">MNRPFAFALLCASSLFVHLAAQAGEIRLYTDDNFKGRVVVLRDTTDDLSRVNFNDTVSSIQVDSGSWEVCTNADFKGDCKTLERGDYRSLPGMNDKISSVREIGGGQGSGGSGGRRAALELYADGGQRGASAGVNSDRDDLVDISFNDRASSARVEHGYWQLCSDSNYRGSCRVFGPGSHDDLGSLNGRVSSARLVDPREENRPQHDEGLVVLYGRAFLKGPGLQVNRDVSDLVRLNFNDQAESIAINEGTWEVCTDSQFNGSCERMGPGKYEVLNTALDKRISSLRRLY</sequence>
<reference evidence="5 6" key="1">
    <citation type="submission" date="2017-09" db="EMBL/GenBank/DDBJ databases">
        <title>Complete genome sequence of Janthinobacterium svalbardensis PAMC 27463.</title>
        <authorList>
            <person name="Cho Y.-J."/>
            <person name="Cho A."/>
            <person name="Kim O.-S."/>
            <person name="Lee J.-I."/>
        </authorList>
    </citation>
    <scope>NUCLEOTIDE SEQUENCE [LARGE SCALE GENOMIC DNA]</scope>
    <source>
        <strain evidence="5 6">PAMC 27463</strain>
    </source>
</reference>
<dbReference type="SUPFAM" id="SSF49695">
    <property type="entry name" value="gamma-Crystallin-like"/>
    <property type="match status" value="2"/>
</dbReference>